<reference evidence="1" key="1">
    <citation type="submission" date="2013-05" db="EMBL/GenBank/DDBJ databases">
        <authorList>
            <person name="Harkins D.M."/>
            <person name="Durkin A.S."/>
            <person name="Brinkac L.M."/>
            <person name="Haft D.H."/>
            <person name="Selengut J.D."/>
            <person name="Sanka R."/>
            <person name="DePew J."/>
            <person name="Purushe J."/>
            <person name="Hartskeerl R.A."/>
            <person name="Ahmed A."/>
            <person name="van der Linden H."/>
            <person name="Goris M.G.A."/>
            <person name="Vinetz J.M."/>
            <person name="Sutton G.G."/>
            <person name="Nierman W.C."/>
            <person name="Fouts D.E."/>
        </authorList>
    </citation>
    <scope>NUCLEOTIDE SEQUENCE [LARGE SCALE GENOMIC DNA]</scope>
    <source>
        <strain evidence="1">L 60</strain>
    </source>
</reference>
<sequence length="64" mass="7297">MVGPPRKEFFYGSFSALQIPIFGSVFSEDEKIFCFFDLCCSSLCFHLTSERIESGRPTRITSFS</sequence>
<protein>
    <submittedName>
        <fullName evidence="1">Uncharacterized protein</fullName>
    </submittedName>
</protein>
<gene>
    <name evidence="1" type="ORF">LEP1GSC062_0660</name>
</gene>
<organism evidence="1 2">
    <name type="scientific">Leptospira alexanderi serovar Manhao 3 str. L 60</name>
    <dbReference type="NCBI Taxonomy" id="1049759"/>
    <lineage>
        <taxon>Bacteria</taxon>
        <taxon>Pseudomonadati</taxon>
        <taxon>Spirochaetota</taxon>
        <taxon>Spirochaetia</taxon>
        <taxon>Leptospirales</taxon>
        <taxon>Leptospiraceae</taxon>
        <taxon>Leptospira</taxon>
    </lineage>
</organism>
<evidence type="ECO:0000313" key="2">
    <source>
        <dbReference type="Proteomes" id="UP000018747"/>
    </source>
</evidence>
<keyword evidence="2" id="KW-1185">Reference proteome</keyword>
<proteinExistence type="predicted"/>
<dbReference type="Proteomes" id="UP000018747">
    <property type="component" value="Unassembled WGS sequence"/>
</dbReference>
<dbReference type="EMBL" id="AHMT02000015">
    <property type="protein sequence ID" value="EQA63892.1"/>
    <property type="molecule type" value="Genomic_DNA"/>
</dbReference>
<comment type="caution">
    <text evidence="1">The sequence shown here is derived from an EMBL/GenBank/DDBJ whole genome shotgun (WGS) entry which is preliminary data.</text>
</comment>
<dbReference type="AlphaFoldDB" id="V6I2Z2"/>
<name>V6I2Z2_9LEPT</name>
<evidence type="ECO:0000313" key="1">
    <source>
        <dbReference type="EMBL" id="EQA63892.1"/>
    </source>
</evidence>
<accession>V6I2Z2</accession>